<name>A0AAJ0DGX9_9PEZI</name>
<dbReference type="EMBL" id="JAWDJX010000035">
    <property type="protein sequence ID" value="KAK3050111.1"/>
    <property type="molecule type" value="Genomic_DNA"/>
</dbReference>
<dbReference type="Proteomes" id="UP001271007">
    <property type="component" value="Unassembled WGS sequence"/>
</dbReference>
<keyword evidence="6" id="KW-0804">Transcription</keyword>
<proteinExistence type="inferred from homology"/>
<dbReference type="InterPro" id="IPR036390">
    <property type="entry name" value="WH_DNA-bd_sf"/>
</dbReference>
<reference evidence="13" key="1">
    <citation type="submission" date="2023-04" db="EMBL/GenBank/DDBJ databases">
        <title>Black Yeasts Isolated from many extreme environments.</title>
        <authorList>
            <person name="Coleine C."/>
            <person name="Stajich J.E."/>
            <person name="Selbmann L."/>
        </authorList>
    </citation>
    <scope>NUCLEOTIDE SEQUENCE</scope>
    <source>
        <strain evidence="13">CCFEE 5312</strain>
    </source>
</reference>
<evidence type="ECO:0000256" key="1">
    <source>
        <dbReference type="ARBA" id="ARBA00004123"/>
    </source>
</evidence>
<feature type="compositionally biased region" description="Basic and acidic residues" evidence="10">
    <location>
        <begin position="386"/>
        <end position="401"/>
    </location>
</feature>
<protein>
    <recommendedName>
        <fullName evidence="3">Transcription initiation factor IIF subunit beta</fullName>
    </recommendedName>
    <alternativeName>
        <fullName evidence="9">TFIIF medium subunit</fullName>
    </alternativeName>
    <alternativeName>
        <fullName evidence="8">TFIIF-beta</fullName>
    </alternativeName>
</protein>
<evidence type="ECO:0000256" key="7">
    <source>
        <dbReference type="ARBA" id="ARBA00023242"/>
    </source>
</evidence>
<dbReference type="SUPFAM" id="SSF46785">
    <property type="entry name" value="Winged helix' DNA-binding domain"/>
    <property type="match status" value="1"/>
</dbReference>
<gene>
    <name evidence="13" type="ORF">LTR09_008766</name>
</gene>
<evidence type="ECO:0000313" key="14">
    <source>
        <dbReference type="Proteomes" id="UP001271007"/>
    </source>
</evidence>
<evidence type="ECO:0000256" key="6">
    <source>
        <dbReference type="ARBA" id="ARBA00023163"/>
    </source>
</evidence>
<keyword evidence="4" id="KW-0805">Transcription regulation</keyword>
<evidence type="ECO:0000256" key="5">
    <source>
        <dbReference type="ARBA" id="ARBA00023125"/>
    </source>
</evidence>
<comment type="caution">
    <text evidence="13">The sequence shown here is derived from an EMBL/GenBank/DDBJ whole genome shotgun (WGS) entry which is preliminary data.</text>
</comment>
<dbReference type="InterPro" id="IPR003196">
    <property type="entry name" value="TFIIF_beta"/>
</dbReference>
<feature type="domain" description="TFIIF beta subunit N-terminal" evidence="12">
    <location>
        <begin position="96"/>
        <end position="251"/>
    </location>
</feature>
<evidence type="ECO:0000256" key="4">
    <source>
        <dbReference type="ARBA" id="ARBA00023015"/>
    </source>
</evidence>
<feature type="region of interest" description="Disordered" evidence="10">
    <location>
        <begin position="182"/>
        <end position="231"/>
    </location>
</feature>
<sequence length="430" mass="47985">MAVRQRVGPPLSEAGLSILAPLSCSSLSAIVTSTTTSPYTTTPFSQIGSAHAQQFVAMADPIVKPEIKVEAPLTSIEEFEDDVDLIIPPTPDEGGQQAWLVKVPDYIWKAWNEMYHKTADSEPIEIGMMRVYDLKPGDEDPLKQKTQIRLTQNVPGHQGLPLIYDLDLQTNGYSNTVVFSEKDLPGHSTGPGSRFRRRPAASSGLKPTGIQGKNERYGNNNNNNKPGSYRTSIPKQTALAPIIHHVADAHPFEDATYYRHFKKQYDLAIKPKATVAYQKGIDRNLHPGAAASAAFSSFSLTSKPKGKKGAQKEKAVRISEEELLDRLYQCFRRYRYWSLKALKNELKQPEVFIKQTLENIAVLIRSGDFAMNYKLKDEYEKAANVKPEDVKEETALIKSEDEVSGMEGEDGEMDEDDDGEDFEDVEMDDL</sequence>
<dbReference type="Gene3D" id="1.10.10.10">
    <property type="entry name" value="Winged helix-like DNA-binding domain superfamily/Winged helix DNA-binding domain"/>
    <property type="match status" value="1"/>
</dbReference>
<keyword evidence="7" id="KW-0539">Nucleus</keyword>
<keyword evidence="14" id="KW-1185">Reference proteome</keyword>
<evidence type="ECO:0000259" key="11">
    <source>
        <dbReference type="Pfam" id="PF02270"/>
    </source>
</evidence>
<dbReference type="InterPro" id="IPR040504">
    <property type="entry name" value="TFIIF_beta_N"/>
</dbReference>
<evidence type="ECO:0000259" key="12">
    <source>
        <dbReference type="Pfam" id="PF17683"/>
    </source>
</evidence>
<evidence type="ECO:0000256" key="9">
    <source>
        <dbReference type="ARBA" id="ARBA00081863"/>
    </source>
</evidence>
<dbReference type="GO" id="GO:0003677">
    <property type="term" value="F:DNA binding"/>
    <property type="evidence" value="ECO:0007669"/>
    <property type="project" value="UniProtKB-KW"/>
</dbReference>
<evidence type="ECO:0000256" key="10">
    <source>
        <dbReference type="SAM" id="MobiDB-lite"/>
    </source>
</evidence>
<organism evidence="13 14">
    <name type="scientific">Extremus antarcticus</name>
    <dbReference type="NCBI Taxonomy" id="702011"/>
    <lineage>
        <taxon>Eukaryota</taxon>
        <taxon>Fungi</taxon>
        <taxon>Dikarya</taxon>
        <taxon>Ascomycota</taxon>
        <taxon>Pezizomycotina</taxon>
        <taxon>Dothideomycetes</taxon>
        <taxon>Dothideomycetidae</taxon>
        <taxon>Mycosphaerellales</taxon>
        <taxon>Extremaceae</taxon>
        <taxon>Extremus</taxon>
    </lineage>
</organism>
<evidence type="ECO:0000256" key="8">
    <source>
        <dbReference type="ARBA" id="ARBA00081473"/>
    </source>
</evidence>
<dbReference type="GO" id="GO:0006367">
    <property type="term" value="P:transcription initiation at RNA polymerase II promoter"/>
    <property type="evidence" value="ECO:0007669"/>
    <property type="project" value="InterPro"/>
</dbReference>
<dbReference type="InterPro" id="IPR011039">
    <property type="entry name" value="TFIIF_interaction"/>
</dbReference>
<keyword evidence="5" id="KW-0238">DNA-binding</keyword>
<dbReference type="SUPFAM" id="SSF50916">
    <property type="entry name" value="Rap30/74 interaction domains"/>
    <property type="match status" value="1"/>
</dbReference>
<feature type="region of interest" description="Disordered" evidence="10">
    <location>
        <begin position="386"/>
        <end position="430"/>
    </location>
</feature>
<feature type="compositionally biased region" description="Acidic residues" evidence="10">
    <location>
        <begin position="402"/>
        <end position="430"/>
    </location>
</feature>
<feature type="domain" description="TFIIF beta subunit HTH" evidence="11">
    <location>
        <begin position="316"/>
        <end position="379"/>
    </location>
</feature>
<evidence type="ECO:0000256" key="2">
    <source>
        <dbReference type="ARBA" id="ARBA00009543"/>
    </source>
</evidence>
<comment type="similarity">
    <text evidence="2">Belongs to the TFIIF beta subunit family.</text>
</comment>
<accession>A0AAJ0DGX9</accession>
<dbReference type="Pfam" id="PF17683">
    <property type="entry name" value="TFIIF_beta_N"/>
    <property type="match status" value="1"/>
</dbReference>
<dbReference type="PANTHER" id="PTHR10445:SF0">
    <property type="entry name" value="GENERAL TRANSCRIPTION FACTOR IIF SUBUNIT 2"/>
    <property type="match status" value="1"/>
</dbReference>
<evidence type="ECO:0000313" key="13">
    <source>
        <dbReference type="EMBL" id="KAK3050111.1"/>
    </source>
</evidence>
<dbReference type="PANTHER" id="PTHR10445">
    <property type="entry name" value="GENERAL TRANSCRIPTION FACTOR IIF SUBUNIT 2"/>
    <property type="match status" value="1"/>
</dbReference>
<dbReference type="GO" id="GO:0005674">
    <property type="term" value="C:transcription factor TFIIF complex"/>
    <property type="evidence" value="ECO:0007669"/>
    <property type="project" value="InterPro"/>
</dbReference>
<comment type="subcellular location">
    <subcellularLocation>
        <location evidence="1">Nucleus</location>
    </subcellularLocation>
</comment>
<dbReference type="Pfam" id="PF02270">
    <property type="entry name" value="TFIIF_beta"/>
    <property type="match status" value="1"/>
</dbReference>
<dbReference type="CDD" id="cd07980">
    <property type="entry name" value="TFIIF_beta"/>
    <property type="match status" value="1"/>
</dbReference>
<dbReference type="InterPro" id="IPR040450">
    <property type="entry name" value="TFIIF_beta_HTH"/>
</dbReference>
<dbReference type="FunFam" id="1.10.10.10:FF:000035">
    <property type="entry name" value="General transcription factor IIF subunit 2"/>
    <property type="match status" value="1"/>
</dbReference>
<evidence type="ECO:0000256" key="3">
    <source>
        <dbReference type="ARBA" id="ARBA00021453"/>
    </source>
</evidence>
<dbReference type="AlphaFoldDB" id="A0AAJ0DGX9"/>
<dbReference type="InterPro" id="IPR036388">
    <property type="entry name" value="WH-like_DNA-bd_sf"/>
</dbReference>